<evidence type="ECO:0000313" key="2">
    <source>
        <dbReference type="Proteomes" id="UP000241074"/>
    </source>
</evidence>
<organism evidence="1 2">
    <name type="scientific">Ahniella affigens</name>
    <dbReference type="NCBI Taxonomy" id="2021234"/>
    <lineage>
        <taxon>Bacteria</taxon>
        <taxon>Pseudomonadati</taxon>
        <taxon>Pseudomonadota</taxon>
        <taxon>Gammaproteobacteria</taxon>
        <taxon>Lysobacterales</taxon>
        <taxon>Rhodanobacteraceae</taxon>
        <taxon>Ahniella</taxon>
    </lineage>
</organism>
<dbReference type="RefSeq" id="WP_106892661.1">
    <property type="nucleotide sequence ID" value="NZ_CP027860.1"/>
</dbReference>
<dbReference type="EMBL" id="CP027860">
    <property type="protein sequence ID" value="AVP98741.1"/>
    <property type="molecule type" value="Genomic_DNA"/>
</dbReference>
<proteinExistence type="predicted"/>
<evidence type="ECO:0000313" key="1">
    <source>
        <dbReference type="EMBL" id="AVP98741.1"/>
    </source>
</evidence>
<keyword evidence="2" id="KW-1185">Reference proteome</keyword>
<dbReference type="AlphaFoldDB" id="A0A2P1PV64"/>
<name>A0A2P1PV64_9GAMM</name>
<dbReference type="Pfam" id="PF08811">
    <property type="entry name" value="DUF1800"/>
    <property type="match status" value="1"/>
</dbReference>
<dbReference type="InterPro" id="IPR014917">
    <property type="entry name" value="DUF1800"/>
</dbReference>
<sequence>MDINIGTLQFSEAKQLDASLPLPGDLLHLLNRTTFGPTEADVVIASQLGFDGWLNQQLNFAELDDSAVENVIRTALPTTTWTNLQLIEDARLDGRGAVAVAELRAAAYIRQIFSPRQLYEIMVEFWTNHFNIEQVDGPLRQFKTVDDREVVRKHAMGRFVDLLKSSARSPAMLYYLDNYANVATGPNENYARELMELHTLGVDGGYTEDDVKAVARILTGWSFNTSTTGGADIRFLFRSLAHDFTAKVALGQDYPAGVGESEGDLLLERLAAHPSTAQFISRKLARRFVSDNPPQTLVDAMAASFLSSQGHIPTVLSVMFRSAEFRASADNKMKRPAEYVNAVIRVLGARLGNQFYRVVTEVLSELNQIPFNWPAPNGYPDVQGYWTNTSSVLTRWNFAIATVEGQFGAAIEVSMSRLLPVSVQTPAQIVDALTTRLLRRSLAPADREQLINLVAGSAPVDRPVKSSVRMAAIIEVSALLLASPYFQYR</sequence>
<reference evidence="1 2" key="1">
    <citation type="submission" date="2018-03" db="EMBL/GenBank/DDBJ databases">
        <title>Ahniella affigens gen. nov., sp. nov., a gammaproteobacterium isolated from sandy soil near a stream.</title>
        <authorList>
            <person name="Ko Y."/>
            <person name="Kim J.-H."/>
        </authorList>
    </citation>
    <scope>NUCLEOTIDE SEQUENCE [LARGE SCALE GENOMIC DNA]</scope>
    <source>
        <strain evidence="1 2">D13</strain>
    </source>
</reference>
<accession>A0A2P1PV64</accession>
<dbReference type="KEGG" id="xba:C7S18_16780"/>
<reference evidence="1 2" key="2">
    <citation type="submission" date="2018-03" db="EMBL/GenBank/DDBJ databases">
        <authorList>
            <person name="Keele B.F."/>
        </authorList>
    </citation>
    <scope>NUCLEOTIDE SEQUENCE [LARGE SCALE GENOMIC DNA]</scope>
    <source>
        <strain evidence="1 2">D13</strain>
    </source>
</reference>
<evidence type="ECO:0008006" key="3">
    <source>
        <dbReference type="Google" id="ProtNLM"/>
    </source>
</evidence>
<dbReference type="OrthoDB" id="9772295at2"/>
<gene>
    <name evidence="1" type="ORF">C7S18_16780</name>
</gene>
<dbReference type="Proteomes" id="UP000241074">
    <property type="component" value="Chromosome"/>
</dbReference>
<protein>
    <recommendedName>
        <fullName evidence="3">DUF1800 domain-containing protein</fullName>
    </recommendedName>
</protein>